<dbReference type="EC" id="2.7.7.7" evidence="2"/>
<keyword evidence="13" id="KW-1185">Reference proteome</keyword>
<dbReference type="GO" id="GO:0003677">
    <property type="term" value="F:DNA binding"/>
    <property type="evidence" value="ECO:0007669"/>
    <property type="project" value="UniProtKB-KW"/>
</dbReference>
<accession>A0A0P1MDE7</accession>
<keyword evidence="4" id="KW-0548">Nucleotidyltransferase</keyword>
<dbReference type="EMBL" id="FAOP01000001">
    <property type="protein sequence ID" value="CUU00835.1"/>
    <property type="molecule type" value="Genomic_DNA"/>
</dbReference>
<dbReference type="InterPro" id="IPR006172">
    <property type="entry name" value="DNA-dir_DNA_pol_B"/>
</dbReference>
<comment type="similarity">
    <text evidence="1">Belongs to the DNA polymerase type-B family.</text>
</comment>
<accession>A0A0P1P829</accession>
<feature type="domain" description="DNA-directed DNA polymerase family B exonuclease" evidence="9">
    <location>
        <begin position="142"/>
        <end position="286"/>
    </location>
</feature>
<dbReference type="InterPro" id="IPR042087">
    <property type="entry name" value="DNA_pol_B_thumb"/>
</dbReference>
<evidence type="ECO:0000256" key="5">
    <source>
        <dbReference type="ARBA" id="ARBA00022932"/>
    </source>
</evidence>
<evidence type="ECO:0000256" key="4">
    <source>
        <dbReference type="ARBA" id="ARBA00022695"/>
    </source>
</evidence>
<keyword evidence="3" id="KW-0808">Transferase</keyword>
<dbReference type="RefSeq" id="WP_047133120.1">
    <property type="nucleotide sequence ID" value="NZ_CZVI01000034.1"/>
</dbReference>
<protein>
    <recommendedName>
        <fullName evidence="2">DNA-directed DNA polymerase</fullName>
        <ecNumber evidence="2">2.7.7.7</ecNumber>
    </recommendedName>
</protein>
<dbReference type="InterPro" id="IPR043502">
    <property type="entry name" value="DNA/RNA_pol_sf"/>
</dbReference>
<evidence type="ECO:0000259" key="8">
    <source>
        <dbReference type="Pfam" id="PF00136"/>
    </source>
</evidence>
<accession>A0A0P1LKY2</accession>
<dbReference type="SUPFAM" id="SSF53098">
    <property type="entry name" value="Ribonuclease H-like"/>
    <property type="match status" value="1"/>
</dbReference>
<evidence type="ECO:0000256" key="2">
    <source>
        <dbReference type="ARBA" id="ARBA00012417"/>
    </source>
</evidence>
<dbReference type="Gene3D" id="3.90.1600.10">
    <property type="entry name" value="Palm domain of DNA polymerase"/>
    <property type="match status" value="1"/>
</dbReference>
<accession>A0A0S4MR36</accession>
<dbReference type="Proteomes" id="UP000182011">
    <property type="component" value="Unassembled WGS sequence"/>
</dbReference>
<dbReference type="PANTHER" id="PTHR10322:SF23">
    <property type="entry name" value="DNA POLYMERASE DELTA CATALYTIC SUBUNIT"/>
    <property type="match status" value="1"/>
</dbReference>
<evidence type="ECO:0000313" key="11">
    <source>
        <dbReference type="EMBL" id="CUU00835.1"/>
    </source>
</evidence>
<dbReference type="SMART" id="SM00486">
    <property type="entry name" value="POLBc"/>
    <property type="match status" value="1"/>
</dbReference>
<evidence type="ECO:0000256" key="1">
    <source>
        <dbReference type="ARBA" id="ARBA00005755"/>
    </source>
</evidence>
<feature type="domain" description="DNA-directed DNA polymerase family B multifunctional" evidence="8">
    <location>
        <begin position="424"/>
        <end position="722"/>
    </location>
</feature>
<dbReference type="InterPro" id="IPR023211">
    <property type="entry name" value="DNA_pol_palm_dom_sf"/>
</dbReference>
<sequence>MDELIYGHNQEKNIVAVQQRDESTVHAYIREDGNVREEIRKFYPFFFLNDKTYIEGFYKKFWIKKLAGNNFYQYVCAFEEITDMWNAIRYILRNYSNRNAVKVESYTDTDIIYLRPDPVHQFLLQTGTTLFKGMEFNDIYRIQLDIETYTKHRFSNPERIEDRIIVISLTDNRGWKHIIDGRRKSEKQMLIELVEIIRKKDPDIIEGHNILNFDLPYLIKRAELNEVKLSLGRDGSEPKITTITYDRETVFTGIEIYGRHIIDTLILVQLYDFVKREFESYSLKYVAKYFEISSQDRIYIPGEKIAWYWDNDPESLIKYATQDAEETGKLSELLAPPYFYLTQMLPFSLWQVIKSGSSSKIESLLVRAYLKRRYSLPKPDVGYQTTGGYTDIFYTGVFENVVHADIESLYPSIMINFKIGPRKDEAGIFLQMLESLTKMRLEAKHKMKSATTPEERAKYDAIQSAFKILINSFYGYLGYSRAIFNDYESADKVTMTGQKILKKLIFEITNKGGKVIEADTDGIYFIPPKEFSSNEEKALEFVKDVGSTLPEGINLAFNGIYKKMLSYKKKNYALLDKDGNIEIKGASLISRGMEPFARKYISECIKFLLNNEIEKIHELYKSIYKSIAERKIDILELAKTETLRERLDRYQELVRLGRRNRSAAYELAIASGRNYRQGDKITYYITGSTPDVRSFENCKLVEDWNPLKRDENIQYYLAKLNEYTKRFEIFFKPEDFKKIFSLSDGLNFDDVQIIIKKLSKEIEVD</sequence>
<dbReference type="InterPro" id="IPR050240">
    <property type="entry name" value="DNA_pol_type-B"/>
</dbReference>
<dbReference type="EMBL" id="CZVI01000034">
    <property type="protein sequence ID" value="CUS93313.1"/>
    <property type="molecule type" value="Genomic_DNA"/>
</dbReference>
<dbReference type="GO" id="GO:0003887">
    <property type="term" value="F:DNA-directed DNA polymerase activity"/>
    <property type="evidence" value="ECO:0007669"/>
    <property type="project" value="UniProtKB-KW"/>
</dbReference>
<accession>A0A0P1LQ03</accession>
<dbReference type="AlphaFoldDB" id="A0A0P1LD23"/>
<evidence type="ECO:0000256" key="7">
    <source>
        <dbReference type="ARBA" id="ARBA00049244"/>
    </source>
</evidence>
<proteinExistence type="inferred from homology"/>
<dbReference type="InterPro" id="IPR006134">
    <property type="entry name" value="DNA-dir_DNA_pol_B_multi_dom"/>
</dbReference>
<evidence type="ECO:0000313" key="13">
    <source>
        <dbReference type="Proteomes" id="UP000182200"/>
    </source>
</evidence>
<reference evidence="12 13" key="1">
    <citation type="submission" date="2015-11" db="EMBL/GenBank/DDBJ databases">
        <authorList>
            <person name="Varghese N."/>
        </authorList>
    </citation>
    <scope>NUCLEOTIDE SEQUENCE [LARGE SCALE GENOMIC DNA]</scope>
    <source>
        <strain evidence="10 13">JGI-8</strain>
    </source>
</reference>
<dbReference type="Pfam" id="PF03104">
    <property type="entry name" value="DNA_pol_B_exo1"/>
    <property type="match status" value="1"/>
</dbReference>
<evidence type="ECO:0000313" key="12">
    <source>
        <dbReference type="Proteomes" id="UP000182011"/>
    </source>
</evidence>
<dbReference type="InterPro" id="IPR012337">
    <property type="entry name" value="RNaseH-like_sf"/>
</dbReference>
<evidence type="ECO:0000259" key="9">
    <source>
        <dbReference type="Pfam" id="PF03104"/>
    </source>
</evidence>
<evidence type="ECO:0000256" key="3">
    <source>
        <dbReference type="ARBA" id="ARBA00022679"/>
    </source>
</evidence>
<dbReference type="InterPro" id="IPR036397">
    <property type="entry name" value="RNaseH_sf"/>
</dbReference>
<dbReference type="Gene3D" id="3.30.420.10">
    <property type="entry name" value="Ribonuclease H-like superfamily/Ribonuclease H"/>
    <property type="match status" value="1"/>
</dbReference>
<dbReference type="Proteomes" id="UP000182200">
    <property type="component" value="Unassembled WGS sequence"/>
</dbReference>
<name>A0A0P1LD23_9BACT</name>
<accession>A0A0P1MV30</accession>
<comment type="catalytic activity">
    <reaction evidence="7">
        <text>DNA(n) + a 2'-deoxyribonucleoside 5'-triphosphate = DNA(n+1) + diphosphate</text>
        <dbReference type="Rhea" id="RHEA:22508"/>
        <dbReference type="Rhea" id="RHEA-COMP:17339"/>
        <dbReference type="Rhea" id="RHEA-COMP:17340"/>
        <dbReference type="ChEBI" id="CHEBI:33019"/>
        <dbReference type="ChEBI" id="CHEBI:61560"/>
        <dbReference type="ChEBI" id="CHEBI:173112"/>
        <dbReference type="EC" id="2.7.7.7"/>
    </reaction>
</comment>
<dbReference type="InterPro" id="IPR006133">
    <property type="entry name" value="DNA-dir_DNA_pol_B_exonuc"/>
</dbReference>
<dbReference type="STRING" id="1633631.GCA_001442925_00110"/>
<evidence type="ECO:0000313" key="10">
    <source>
        <dbReference type="EMBL" id="CUS93313.1"/>
    </source>
</evidence>
<reference evidence="11" key="2">
    <citation type="submission" date="2015-11" db="EMBL/GenBank/DDBJ databases">
        <authorList>
            <person name="Zhang Y."/>
            <person name="Guo Z."/>
        </authorList>
    </citation>
    <scope>NUCLEOTIDE SEQUENCE [LARGE SCALE GENOMIC DNA]</scope>
    <source>
        <strain evidence="11">JGI-4</strain>
    </source>
</reference>
<dbReference type="PANTHER" id="PTHR10322">
    <property type="entry name" value="DNA POLYMERASE CATALYTIC SUBUNIT"/>
    <property type="match status" value="1"/>
</dbReference>
<evidence type="ECO:0000256" key="6">
    <source>
        <dbReference type="ARBA" id="ARBA00023125"/>
    </source>
</evidence>
<dbReference type="SUPFAM" id="SSF56672">
    <property type="entry name" value="DNA/RNA polymerases"/>
    <property type="match status" value="1"/>
</dbReference>
<dbReference type="Gene3D" id="1.10.132.60">
    <property type="entry name" value="DNA polymerase family B, C-terminal domain"/>
    <property type="match status" value="1"/>
</dbReference>
<keyword evidence="5" id="KW-0239">DNA-directed DNA polymerase</keyword>
<keyword evidence="6" id="KW-0238">DNA-binding</keyword>
<organism evidence="11 12">
    <name type="scientific">Candidatus Kryptonium thompsonii</name>
    <dbReference type="NCBI Taxonomy" id="1633631"/>
    <lineage>
        <taxon>Bacteria</taxon>
        <taxon>Pseudomonadati</taxon>
        <taxon>Candidatus Kryptoniota</taxon>
        <taxon>Candidatus Kryptonium</taxon>
    </lineage>
</organism>
<accession>A0A0P1LD23</accession>
<dbReference type="PRINTS" id="PR00106">
    <property type="entry name" value="DNAPOLB"/>
</dbReference>
<gene>
    <name evidence="11" type="ORF">JGI4_00110</name>
    <name evidence="10" type="ORF">JGI8_01800</name>
</gene>
<accession>A0A0P1M259</accession>
<dbReference type="Pfam" id="PF00136">
    <property type="entry name" value="DNA_pol_B"/>
    <property type="match status" value="1"/>
</dbReference>
<dbReference type="GO" id="GO:0000166">
    <property type="term" value="F:nucleotide binding"/>
    <property type="evidence" value="ECO:0007669"/>
    <property type="project" value="InterPro"/>
</dbReference>